<evidence type="ECO:0000259" key="3">
    <source>
        <dbReference type="Pfam" id="PF19040"/>
    </source>
</evidence>
<dbReference type="GO" id="GO:0016020">
    <property type="term" value="C:membrane"/>
    <property type="evidence" value="ECO:0007669"/>
    <property type="project" value="TreeGrafter"/>
</dbReference>
<name>A0A150HA53_9MICO</name>
<dbReference type="Proteomes" id="UP000243589">
    <property type="component" value="Unassembled WGS sequence"/>
</dbReference>
<dbReference type="GO" id="GO:0009103">
    <property type="term" value="P:lipopolysaccharide biosynthetic process"/>
    <property type="evidence" value="ECO:0007669"/>
    <property type="project" value="TreeGrafter"/>
</dbReference>
<keyword evidence="4" id="KW-0808">Transferase</keyword>
<feature type="transmembrane region" description="Helical" evidence="1">
    <location>
        <begin position="327"/>
        <end position="350"/>
    </location>
</feature>
<keyword evidence="1" id="KW-0472">Membrane</keyword>
<dbReference type="RefSeq" id="WP_062020415.1">
    <property type="nucleotide sequence ID" value="NZ_LQQC01000008.1"/>
</dbReference>
<dbReference type="PANTHER" id="PTHR23028">
    <property type="entry name" value="ACETYLTRANSFERASE"/>
    <property type="match status" value="1"/>
</dbReference>
<dbReference type="GO" id="GO:0016747">
    <property type="term" value="F:acyltransferase activity, transferring groups other than amino-acyl groups"/>
    <property type="evidence" value="ECO:0007669"/>
    <property type="project" value="InterPro"/>
</dbReference>
<feature type="transmembrane region" description="Helical" evidence="1">
    <location>
        <begin position="77"/>
        <end position="96"/>
    </location>
</feature>
<feature type="transmembrane region" description="Helical" evidence="1">
    <location>
        <begin position="235"/>
        <end position="251"/>
    </location>
</feature>
<dbReference type="InterPro" id="IPR050879">
    <property type="entry name" value="Acyltransferase_3"/>
</dbReference>
<accession>A0A150HA53</accession>
<feature type="domain" description="SGNH" evidence="3">
    <location>
        <begin position="469"/>
        <end position="672"/>
    </location>
</feature>
<dbReference type="EMBL" id="LQQC01000008">
    <property type="protein sequence ID" value="KXZ58875.1"/>
    <property type="molecule type" value="Genomic_DNA"/>
</dbReference>
<organism evidence="4 5">
    <name type="scientific">Brevibacterium ravenspurgense</name>
    <dbReference type="NCBI Taxonomy" id="479117"/>
    <lineage>
        <taxon>Bacteria</taxon>
        <taxon>Bacillati</taxon>
        <taxon>Actinomycetota</taxon>
        <taxon>Actinomycetes</taxon>
        <taxon>Micrococcales</taxon>
        <taxon>Brevibacteriaceae</taxon>
        <taxon>Brevibacterium</taxon>
    </lineage>
</organism>
<feature type="transmembrane region" description="Helical" evidence="1">
    <location>
        <begin position="203"/>
        <end position="223"/>
    </location>
</feature>
<dbReference type="InterPro" id="IPR043968">
    <property type="entry name" value="SGNH"/>
</dbReference>
<dbReference type="PATRIC" id="fig|479117.4.peg.747"/>
<feature type="transmembrane region" description="Helical" evidence="1">
    <location>
        <begin position="37"/>
        <end position="56"/>
    </location>
</feature>
<comment type="caution">
    <text evidence="4">The sequence shown here is derived from an EMBL/GenBank/DDBJ whole genome shotgun (WGS) entry which is preliminary data.</text>
</comment>
<sequence>MLSVPERRFRPELHGVRGLALLGVVLFHLFGQGRISGGIDIFLAITGFLFVGMLLRELDSTGRINLTKYFGRLFRRIFVPAALVIGVTAVAAFFIVPKTDHRQIFAEARASLLYVENFELIRSQLAYGAAGPQTSLYQHFWSLSVQGQFYVGLPIFFALVAIISGATRRMRLVKTIALALTGVLVASLLWAIIQGHYAQDEAYLSTWTRLWEFAFGGLVALVLDRIQLNTRWRLAAGWIGLAMIAATGFVFDGGQVFPGPWALWPLVGWLLVMIAGDLSGTPAERFSSSRFLTSAPVRWFADRSYGIYLWHWPVLIFYLNIKDQPAAGIRGAAVVCVIAVVLAALTYRGVEQRLTPQSSSRIGSVLKRNKTMISAGAAAMLVGALVITPLTQTNSNVEAHSAYDDLDSDTYPGADIAFWDGNRELPEADVFPAPEDAGAFVAPYFQQGCEQRWGDDPGTDEVLVCEDEDAPLQPTATIALAGGSFAGHWETTFKSLAKKYGWEVLVLDKGGCPLGGEPSPDSMCGKYNENLIEWLDDNDVDLVVTSGSRTDEQEDEEYILDRAPDWWEQITDTGAKLMLMRAAPKDDNLNIPRCISGGGTSQECGIEKKWLDEDPQTDLPEGAYSVDMKEYICPAVKDPSAKNCDAVVGNILTSYDNGHFTVPFAQSLAHGLEKEMREDFDWLLQQPS</sequence>
<dbReference type="Pfam" id="PF01757">
    <property type="entry name" value="Acyl_transf_3"/>
    <property type="match status" value="1"/>
</dbReference>
<proteinExistence type="predicted"/>
<dbReference type="InterPro" id="IPR002656">
    <property type="entry name" value="Acyl_transf_3_dom"/>
</dbReference>
<evidence type="ECO:0000313" key="4">
    <source>
        <dbReference type="EMBL" id="KXZ58875.1"/>
    </source>
</evidence>
<feature type="transmembrane region" description="Helical" evidence="1">
    <location>
        <begin position="176"/>
        <end position="197"/>
    </location>
</feature>
<reference evidence="4 5" key="1">
    <citation type="submission" date="2016-01" db="EMBL/GenBank/DDBJ databases">
        <title>Use of Whole Genome Sequencing to ascertain that Brevibacterium massiliense (Roux, Raoult 2009) is a later heterotypic synonym of Brevibacterium ravenspurgense (Mages 2008).</title>
        <authorList>
            <person name="Bernier A.-M."/>
            <person name="Burdz T."/>
            <person name="Huynh C."/>
            <person name="Pachecho A.L."/>
            <person name="Wiebe D."/>
            <person name="Bonner C."/>
            <person name="Bernard K."/>
        </authorList>
    </citation>
    <scope>NUCLEOTIDE SEQUENCE [LARGE SCALE GENOMIC DNA]</scope>
    <source>
        <strain evidence="4 5">CCUG56047</strain>
    </source>
</reference>
<evidence type="ECO:0000313" key="5">
    <source>
        <dbReference type="Proteomes" id="UP000243589"/>
    </source>
</evidence>
<keyword evidence="4" id="KW-0012">Acyltransferase</keyword>
<evidence type="ECO:0000256" key="1">
    <source>
        <dbReference type="SAM" id="Phobius"/>
    </source>
</evidence>
<keyword evidence="5" id="KW-1185">Reference proteome</keyword>
<dbReference type="Pfam" id="PF19040">
    <property type="entry name" value="SGNH"/>
    <property type="match status" value="1"/>
</dbReference>
<feature type="transmembrane region" description="Helical" evidence="1">
    <location>
        <begin position="263"/>
        <end position="283"/>
    </location>
</feature>
<keyword evidence="1" id="KW-0812">Transmembrane</keyword>
<gene>
    <name evidence="4" type="primary">oatA_1</name>
    <name evidence="4" type="ORF">Bravens_00747</name>
</gene>
<feature type="transmembrane region" description="Helical" evidence="1">
    <location>
        <begin position="304"/>
        <end position="321"/>
    </location>
</feature>
<feature type="transmembrane region" description="Helical" evidence="1">
    <location>
        <begin position="371"/>
        <end position="390"/>
    </location>
</feature>
<protein>
    <submittedName>
        <fullName evidence="4">O-acetyltransferase OatA</fullName>
        <ecNumber evidence="4">2.3.1.-</ecNumber>
    </submittedName>
</protein>
<feature type="transmembrane region" description="Helical" evidence="1">
    <location>
        <begin position="147"/>
        <end position="164"/>
    </location>
</feature>
<feature type="domain" description="Acyltransferase 3" evidence="2">
    <location>
        <begin position="12"/>
        <end position="348"/>
    </location>
</feature>
<dbReference type="AlphaFoldDB" id="A0A150HA53"/>
<evidence type="ECO:0000259" key="2">
    <source>
        <dbReference type="Pfam" id="PF01757"/>
    </source>
</evidence>
<dbReference type="EC" id="2.3.1.-" evidence="4"/>
<dbReference type="PANTHER" id="PTHR23028:SF53">
    <property type="entry name" value="ACYL_TRANSF_3 DOMAIN-CONTAINING PROTEIN"/>
    <property type="match status" value="1"/>
</dbReference>
<keyword evidence="1" id="KW-1133">Transmembrane helix</keyword>
<feature type="transmembrane region" description="Helical" evidence="1">
    <location>
        <begin position="12"/>
        <end position="31"/>
    </location>
</feature>